<protein>
    <submittedName>
        <fullName evidence="1">Uncharacterized protein</fullName>
    </submittedName>
</protein>
<reference evidence="1" key="1">
    <citation type="submission" date="2021-02" db="EMBL/GenBank/DDBJ databases">
        <authorList>
            <person name="Dougan E. K."/>
            <person name="Rhodes N."/>
            <person name="Thang M."/>
            <person name="Chan C."/>
        </authorList>
    </citation>
    <scope>NUCLEOTIDE SEQUENCE</scope>
</reference>
<comment type="caution">
    <text evidence="1">The sequence shown here is derived from an EMBL/GenBank/DDBJ whole genome shotgun (WGS) entry which is preliminary data.</text>
</comment>
<sequence length="282" mass="31684">HIATQLEEETPEILRPVRDAASREALRDADALQVQALSFLVDVDLPCRAVLQQRLEVFVDSFFQAWAPKPFAAWDPDHAKSAVWALKVDGFGIAGSRFLWDRIGVPEASMDFCARARKEISEPLADEAEALADLGPSAGTSRKHQRVFAYAEYDLEPPPGEAEIRGKMLFENGFRTTRVRADQRWLRPTPLPINSWVDRSLCAEMQMMGVLCSQLQVEGLAEFGNQELNSLLLGRVDVYTSAPPCISCVGSMWQFKRHFPNISFHFSCSSGRDGKTEAWIRR</sequence>
<accession>A0A813GN83</accession>
<name>A0A813GN83_POLGL</name>
<dbReference type="Proteomes" id="UP000626109">
    <property type="component" value="Unassembled WGS sequence"/>
</dbReference>
<evidence type="ECO:0000313" key="1">
    <source>
        <dbReference type="EMBL" id="CAE8628100.1"/>
    </source>
</evidence>
<dbReference type="AlphaFoldDB" id="A0A813GN83"/>
<gene>
    <name evidence="1" type="ORF">PGLA2088_LOCUS696</name>
</gene>
<dbReference type="EMBL" id="CAJNNW010000491">
    <property type="protein sequence ID" value="CAE8628100.1"/>
    <property type="molecule type" value="Genomic_DNA"/>
</dbReference>
<organism evidence="1 2">
    <name type="scientific">Polarella glacialis</name>
    <name type="common">Dinoflagellate</name>
    <dbReference type="NCBI Taxonomy" id="89957"/>
    <lineage>
        <taxon>Eukaryota</taxon>
        <taxon>Sar</taxon>
        <taxon>Alveolata</taxon>
        <taxon>Dinophyceae</taxon>
        <taxon>Suessiales</taxon>
        <taxon>Suessiaceae</taxon>
        <taxon>Polarella</taxon>
    </lineage>
</organism>
<feature type="non-terminal residue" evidence="1">
    <location>
        <position position="282"/>
    </location>
</feature>
<evidence type="ECO:0000313" key="2">
    <source>
        <dbReference type="Proteomes" id="UP000626109"/>
    </source>
</evidence>
<proteinExistence type="predicted"/>